<dbReference type="Proteomes" id="UP001172102">
    <property type="component" value="Unassembled WGS sequence"/>
</dbReference>
<evidence type="ECO:0000313" key="3">
    <source>
        <dbReference type="Proteomes" id="UP001172102"/>
    </source>
</evidence>
<protein>
    <submittedName>
        <fullName evidence="2">Uncharacterized protein</fullName>
    </submittedName>
</protein>
<dbReference type="AlphaFoldDB" id="A0AA40AHZ6"/>
<comment type="caution">
    <text evidence="2">The sequence shown here is derived from an EMBL/GenBank/DDBJ whole genome shotgun (WGS) entry which is preliminary data.</text>
</comment>
<name>A0AA40AHZ6_9PEZI</name>
<keyword evidence="3" id="KW-1185">Reference proteome</keyword>
<feature type="region of interest" description="Disordered" evidence="1">
    <location>
        <begin position="112"/>
        <end position="201"/>
    </location>
</feature>
<sequence length="224" mass="22136">MAQCANNPSIQPDSRSPNVFPHEWPALITGFLCKTPPVGIHAHPRFAQCCDGPVYNVTSPTVEGEVGFPVACAVFCQVDPARFARLEYADCMFGDEGDSKAVWEVECAENGVATTGGGAGTTGTATTASGGGVEVTSATGSSGVGSTATVSGATTSAKGTSATAGTTGASSSTTRTGSAGVTATTTGAAPPTSSSAGRGRRGLGRISTAKIVTAGLLVLGLTLW</sequence>
<reference evidence="2" key="1">
    <citation type="submission" date="2023-06" db="EMBL/GenBank/DDBJ databases">
        <title>Genome-scale phylogeny and comparative genomics of the fungal order Sordariales.</title>
        <authorList>
            <consortium name="Lawrence Berkeley National Laboratory"/>
            <person name="Hensen N."/>
            <person name="Bonometti L."/>
            <person name="Westerberg I."/>
            <person name="Brannstrom I.O."/>
            <person name="Guillou S."/>
            <person name="Cros-Aarteil S."/>
            <person name="Calhoun S."/>
            <person name="Haridas S."/>
            <person name="Kuo A."/>
            <person name="Mondo S."/>
            <person name="Pangilinan J."/>
            <person name="Riley R."/>
            <person name="Labutti K."/>
            <person name="Andreopoulos B."/>
            <person name="Lipzen A."/>
            <person name="Chen C."/>
            <person name="Yanf M."/>
            <person name="Daum C."/>
            <person name="Ng V."/>
            <person name="Clum A."/>
            <person name="Steindorff A."/>
            <person name="Ohm R."/>
            <person name="Martin F."/>
            <person name="Silar P."/>
            <person name="Natvig D."/>
            <person name="Lalanne C."/>
            <person name="Gautier V."/>
            <person name="Ament-Velasquez S.L."/>
            <person name="Kruys A."/>
            <person name="Hutchinson M.I."/>
            <person name="Powell A.J."/>
            <person name="Barry K."/>
            <person name="Miller A.N."/>
            <person name="Grigoriev I.V."/>
            <person name="Debuchy R."/>
            <person name="Gladieux P."/>
            <person name="Thoren M.H."/>
            <person name="Johannesson H."/>
        </authorList>
    </citation>
    <scope>NUCLEOTIDE SEQUENCE</scope>
    <source>
        <strain evidence="2">SMH4607-1</strain>
    </source>
</reference>
<gene>
    <name evidence="2" type="ORF">B0H67DRAFT_610758</name>
</gene>
<feature type="compositionally biased region" description="Low complexity" evidence="1">
    <location>
        <begin position="122"/>
        <end position="197"/>
    </location>
</feature>
<proteinExistence type="predicted"/>
<evidence type="ECO:0000313" key="2">
    <source>
        <dbReference type="EMBL" id="KAK0716172.1"/>
    </source>
</evidence>
<accession>A0AA40AHZ6</accession>
<evidence type="ECO:0000256" key="1">
    <source>
        <dbReference type="SAM" id="MobiDB-lite"/>
    </source>
</evidence>
<dbReference type="EMBL" id="JAUKUA010000004">
    <property type="protein sequence ID" value="KAK0716172.1"/>
    <property type="molecule type" value="Genomic_DNA"/>
</dbReference>
<organism evidence="2 3">
    <name type="scientific">Lasiosphaeris hirsuta</name>
    <dbReference type="NCBI Taxonomy" id="260670"/>
    <lineage>
        <taxon>Eukaryota</taxon>
        <taxon>Fungi</taxon>
        <taxon>Dikarya</taxon>
        <taxon>Ascomycota</taxon>
        <taxon>Pezizomycotina</taxon>
        <taxon>Sordariomycetes</taxon>
        <taxon>Sordariomycetidae</taxon>
        <taxon>Sordariales</taxon>
        <taxon>Lasiosphaeriaceae</taxon>
        <taxon>Lasiosphaeris</taxon>
    </lineage>
</organism>